<dbReference type="Proteomes" id="UP000254337">
    <property type="component" value="Chromosome"/>
</dbReference>
<dbReference type="AlphaFoldDB" id="A0A346AYS5"/>
<feature type="domain" description="CzcB-like C-terminal circularly permuted SH3-like" evidence="4">
    <location>
        <begin position="346"/>
        <end position="401"/>
    </location>
</feature>
<evidence type="ECO:0000259" key="4">
    <source>
        <dbReference type="Pfam" id="PF25975"/>
    </source>
</evidence>
<accession>A0A346AYS5</accession>
<proteinExistence type="inferred from homology"/>
<evidence type="ECO:0000256" key="2">
    <source>
        <dbReference type="SAM" id="Phobius"/>
    </source>
</evidence>
<dbReference type="Pfam" id="PF25975">
    <property type="entry name" value="CzcB_C"/>
    <property type="match status" value="1"/>
</dbReference>
<organism evidence="5 6">
    <name type="scientific">Megasphaera stantonii</name>
    <dbReference type="NCBI Taxonomy" id="2144175"/>
    <lineage>
        <taxon>Bacteria</taxon>
        <taxon>Bacillati</taxon>
        <taxon>Bacillota</taxon>
        <taxon>Negativicutes</taxon>
        <taxon>Veillonellales</taxon>
        <taxon>Veillonellaceae</taxon>
        <taxon>Megasphaera</taxon>
    </lineage>
</organism>
<dbReference type="NCBIfam" id="TIGR01730">
    <property type="entry name" value="RND_mfp"/>
    <property type="match status" value="1"/>
</dbReference>
<dbReference type="GO" id="GO:1990281">
    <property type="term" value="C:efflux pump complex"/>
    <property type="evidence" value="ECO:0007669"/>
    <property type="project" value="TreeGrafter"/>
</dbReference>
<dbReference type="Gene3D" id="2.40.420.20">
    <property type="match status" value="1"/>
</dbReference>
<dbReference type="InterPro" id="IPR058649">
    <property type="entry name" value="CzcB_C"/>
</dbReference>
<reference evidence="5 6" key="1">
    <citation type="submission" date="2018-05" db="EMBL/GenBank/DDBJ databases">
        <title>Complete genome sequence of Megasphaera sp. AJH120T, isolated from the ceca of a chicken.</title>
        <authorList>
            <person name="Maki J."/>
            <person name="Looft T."/>
        </authorList>
    </citation>
    <scope>NUCLEOTIDE SEQUENCE [LARGE SCALE GENOMIC DNA]</scope>
    <source>
        <strain evidence="5 6">AJH120</strain>
    </source>
</reference>
<dbReference type="FunFam" id="2.40.30.170:FF:000010">
    <property type="entry name" value="Efflux RND transporter periplasmic adaptor subunit"/>
    <property type="match status" value="1"/>
</dbReference>
<dbReference type="Pfam" id="PF25954">
    <property type="entry name" value="Beta-barrel_RND_2"/>
    <property type="match status" value="1"/>
</dbReference>
<feature type="domain" description="CusB-like beta-barrel" evidence="3">
    <location>
        <begin position="266"/>
        <end position="336"/>
    </location>
</feature>
<keyword evidence="2" id="KW-0812">Transmembrane</keyword>
<dbReference type="SUPFAM" id="SSF111369">
    <property type="entry name" value="HlyD-like secretion proteins"/>
    <property type="match status" value="2"/>
</dbReference>
<sequence length="418" mass="45332">MAHFPFSSHNLLHSSRNKLVAFGLVFLLACAGIYVISHSDRAAKSSSALTNASVQSYRAERRDMMRTISLSGQTVPLAQVDLSTKYAGNITAVYVDLGDTVEPGQVLLEQDPVDTNLQLSQNRAAWAQAAAETKSAQSQFYSDLQKAQVEYATAKMNYNRYVILKDEGAVSQKDLDTMYQALIVAKAALDNLQLQNVGDTPALIAGKQAAQAKAKYTVDSLSKQLEDLTIRAPRHGVISYRNAEAGAMAAANTKVLTITDTSGIYIDCPVAEADVAAIQPGMTVSVSVESLANTYDGTITYVSPAMDPTNKTYIVRITLSNPDNLLRGGMFAQSSLEVLQRRNTLFVPKDALVEQNGVSQLYVINPDNTIAIRTVKTGLRNDNYVEILEGLSDGEQIATTNLARLRDGVSVTIEKEIR</sequence>
<dbReference type="Gene3D" id="2.40.50.100">
    <property type="match status" value="1"/>
</dbReference>
<evidence type="ECO:0000256" key="1">
    <source>
        <dbReference type="ARBA" id="ARBA00009477"/>
    </source>
</evidence>
<name>A0A346AYS5_9FIRM</name>
<dbReference type="GO" id="GO:0015562">
    <property type="term" value="F:efflux transmembrane transporter activity"/>
    <property type="evidence" value="ECO:0007669"/>
    <property type="project" value="TreeGrafter"/>
</dbReference>
<dbReference type="OrthoDB" id="1625414at2"/>
<comment type="similarity">
    <text evidence="1">Belongs to the membrane fusion protein (MFP) (TC 8.A.1) family.</text>
</comment>
<evidence type="ECO:0000259" key="3">
    <source>
        <dbReference type="Pfam" id="PF25954"/>
    </source>
</evidence>
<evidence type="ECO:0000313" key="5">
    <source>
        <dbReference type="EMBL" id="AXL21018.1"/>
    </source>
</evidence>
<keyword evidence="2" id="KW-1133">Transmembrane helix</keyword>
<dbReference type="InterPro" id="IPR058792">
    <property type="entry name" value="Beta-barrel_RND_2"/>
</dbReference>
<protein>
    <submittedName>
        <fullName evidence="5">Efflux RND transporter periplasmic adaptor subunit</fullName>
    </submittedName>
</protein>
<evidence type="ECO:0000313" key="6">
    <source>
        <dbReference type="Proteomes" id="UP000254337"/>
    </source>
</evidence>
<keyword evidence="2" id="KW-0472">Membrane</keyword>
<dbReference type="InterPro" id="IPR006143">
    <property type="entry name" value="RND_pump_MFP"/>
</dbReference>
<dbReference type="EMBL" id="CP029462">
    <property type="protein sequence ID" value="AXL21018.1"/>
    <property type="molecule type" value="Genomic_DNA"/>
</dbReference>
<feature type="transmembrane region" description="Helical" evidence="2">
    <location>
        <begin position="20"/>
        <end position="37"/>
    </location>
</feature>
<keyword evidence="6" id="KW-1185">Reference proteome</keyword>
<gene>
    <name evidence="5" type="ORF">DKB62_05245</name>
</gene>
<dbReference type="RefSeq" id="WP_107196242.1">
    <property type="nucleotide sequence ID" value="NZ_CP029462.1"/>
</dbReference>
<dbReference type="KEGG" id="meg:DKB62_05245"/>
<dbReference type="Gene3D" id="2.40.30.170">
    <property type="match status" value="1"/>
</dbReference>
<dbReference type="PANTHER" id="PTHR30469">
    <property type="entry name" value="MULTIDRUG RESISTANCE PROTEIN MDTA"/>
    <property type="match status" value="1"/>
</dbReference>